<feature type="domain" description="MYND-type" evidence="7">
    <location>
        <begin position="142"/>
        <end position="183"/>
    </location>
</feature>
<dbReference type="GO" id="GO:0005634">
    <property type="term" value="C:nucleus"/>
    <property type="evidence" value="ECO:0007669"/>
    <property type="project" value="TreeGrafter"/>
</dbReference>
<comment type="caution">
    <text evidence="8">The sequence shown here is derived from an EMBL/GenBank/DDBJ whole genome shotgun (WGS) entry which is preliminary data.</text>
</comment>
<dbReference type="GO" id="GO:0008270">
    <property type="term" value="F:zinc ion binding"/>
    <property type="evidence" value="ECO:0007669"/>
    <property type="project" value="UniProtKB-KW"/>
</dbReference>
<dbReference type="AlphaFoldDB" id="W7TD14"/>
<organism evidence="8 9">
    <name type="scientific">Nannochloropsis gaditana</name>
    <dbReference type="NCBI Taxonomy" id="72520"/>
    <lineage>
        <taxon>Eukaryota</taxon>
        <taxon>Sar</taxon>
        <taxon>Stramenopiles</taxon>
        <taxon>Ochrophyta</taxon>
        <taxon>Eustigmatophyceae</taxon>
        <taxon>Eustigmatales</taxon>
        <taxon>Monodopsidaceae</taxon>
        <taxon>Nannochloropsis</taxon>
    </lineage>
</organism>
<dbReference type="InterPro" id="IPR046341">
    <property type="entry name" value="SET_dom_sf"/>
</dbReference>
<dbReference type="SUPFAM" id="SSF144232">
    <property type="entry name" value="HIT/MYND zinc finger-like"/>
    <property type="match status" value="1"/>
</dbReference>
<evidence type="ECO:0000259" key="7">
    <source>
        <dbReference type="PROSITE" id="PS50865"/>
    </source>
</evidence>
<feature type="region of interest" description="Disordered" evidence="5">
    <location>
        <begin position="638"/>
        <end position="660"/>
    </location>
</feature>
<reference evidence="8 9" key="1">
    <citation type="journal article" date="2014" name="Mol. Plant">
        <title>Chromosome Scale Genome Assembly and Transcriptome Profiling of Nannochloropsis gaditana in Nitrogen Depletion.</title>
        <authorList>
            <person name="Corteggiani Carpinelli E."/>
            <person name="Telatin A."/>
            <person name="Vitulo N."/>
            <person name="Forcato C."/>
            <person name="D'Angelo M."/>
            <person name="Schiavon R."/>
            <person name="Vezzi A."/>
            <person name="Giacometti G.M."/>
            <person name="Morosinotto T."/>
            <person name="Valle G."/>
        </authorList>
    </citation>
    <scope>NUCLEOTIDE SEQUENCE [LARGE SCALE GENOMIC DNA]</scope>
    <source>
        <strain evidence="8 9">B-31</strain>
    </source>
</reference>
<keyword evidence="1" id="KW-0479">Metal-binding</keyword>
<feature type="region of interest" description="Disordered" evidence="5">
    <location>
        <begin position="199"/>
        <end position="218"/>
    </location>
</feature>
<evidence type="ECO:0000313" key="9">
    <source>
        <dbReference type="Proteomes" id="UP000019335"/>
    </source>
</evidence>
<dbReference type="InterPro" id="IPR002893">
    <property type="entry name" value="Znf_MYND"/>
</dbReference>
<dbReference type="SUPFAM" id="SSF82199">
    <property type="entry name" value="SET domain"/>
    <property type="match status" value="1"/>
</dbReference>
<dbReference type="EMBL" id="AZIL01001070">
    <property type="protein sequence ID" value="EWM24905.1"/>
    <property type="molecule type" value="Genomic_DNA"/>
</dbReference>
<dbReference type="OrthoDB" id="68936at2759"/>
<dbReference type="PANTHER" id="PTHR12197:SF251">
    <property type="entry name" value="EG:BACR7C10.4 PROTEIN"/>
    <property type="match status" value="1"/>
</dbReference>
<keyword evidence="2 4" id="KW-0863">Zinc-finger</keyword>
<feature type="chain" id="PRO_5004900739" evidence="6">
    <location>
        <begin position="21"/>
        <end position="773"/>
    </location>
</feature>
<dbReference type="InterPro" id="IPR050869">
    <property type="entry name" value="H3K4_H4K5_MeTrfase"/>
</dbReference>
<name>W7TD14_9STRA</name>
<evidence type="ECO:0000256" key="5">
    <source>
        <dbReference type="SAM" id="MobiDB-lite"/>
    </source>
</evidence>
<feature type="signal peptide" evidence="6">
    <location>
        <begin position="1"/>
        <end position="20"/>
    </location>
</feature>
<dbReference type="Proteomes" id="UP000019335">
    <property type="component" value="Chromosome 12"/>
</dbReference>
<dbReference type="CDD" id="cd20071">
    <property type="entry name" value="SET_SMYD"/>
    <property type="match status" value="1"/>
</dbReference>
<evidence type="ECO:0000256" key="3">
    <source>
        <dbReference type="ARBA" id="ARBA00022833"/>
    </source>
</evidence>
<evidence type="ECO:0000256" key="4">
    <source>
        <dbReference type="PROSITE-ProRule" id="PRU00134"/>
    </source>
</evidence>
<protein>
    <submittedName>
        <fullName evidence="8">Set and mynd domain containing 2</fullName>
    </submittedName>
</protein>
<accession>W7TD14</accession>
<evidence type="ECO:0000313" key="8">
    <source>
        <dbReference type="EMBL" id="EWM24905.1"/>
    </source>
</evidence>
<evidence type="ECO:0000256" key="2">
    <source>
        <dbReference type="ARBA" id="ARBA00022771"/>
    </source>
</evidence>
<gene>
    <name evidence="8" type="ORF">Naga_100116g12</name>
</gene>
<evidence type="ECO:0000256" key="1">
    <source>
        <dbReference type="ARBA" id="ARBA00022723"/>
    </source>
</evidence>
<evidence type="ECO:0000256" key="6">
    <source>
        <dbReference type="SAM" id="SignalP"/>
    </source>
</evidence>
<keyword evidence="9" id="KW-1185">Reference proteome</keyword>
<feature type="region of interest" description="Disordered" evidence="5">
    <location>
        <begin position="563"/>
        <end position="582"/>
    </location>
</feature>
<proteinExistence type="predicted"/>
<dbReference type="Gene3D" id="2.170.270.10">
    <property type="entry name" value="SET domain"/>
    <property type="match status" value="1"/>
</dbReference>
<dbReference type="PANTHER" id="PTHR12197">
    <property type="entry name" value="HISTONE-LYSINE N-METHYLTRANSFERASE SMYD"/>
    <property type="match status" value="1"/>
</dbReference>
<keyword evidence="3" id="KW-0862">Zinc</keyword>
<dbReference type="Pfam" id="PF01753">
    <property type="entry name" value="zf-MYND"/>
    <property type="match status" value="1"/>
</dbReference>
<dbReference type="PROSITE" id="PS50865">
    <property type="entry name" value="ZF_MYND_2"/>
    <property type="match status" value="1"/>
</dbReference>
<sequence length="773" mass="84764">MTDLLPSSFLLAAFVGVSVPDHGTETSSSAGSKARSIVEHVNLSGDLDGPLLLRRHHPDGSSSQAWVPPAVLLPSKPPLSSISSARAPFSASPPGLLTKTDWKGKGRYTIIAPGASVLEGTKILSSPCFTAVIASKVLDKWCTVCLRRLPAKARRLGCKSCNMAYYCSEACLDRDGSLHDLICLFLGRVRAHARRLAANQRLPKQPETSPQPRQSSPQFSFFDTDTLRLAVQVIGSLDHSYHFLRSRKHTSGSIPPDHSREPPEPMSKIMDLSVQEDAEYGTIWKEALELARGLGAPMTEAEREACGGVGRRGENYLEGNAEFFAGLLVRLRVNCHPFRAYKPRNSKLQGSDDRHHEAGGAPALGLFLSLASTVNHSCRPVASFNALIRPQPAESRNSQGESGQRWWYQDVVAELRAVRAMTAGEEVTYSYLEHLHFSRKERQDFLWQAFRFHCQCPRCEEEGGKEGGSEGGTQGWACFTCGGRVEAIREDTGRQRTRGQEGSKQSCGEVARVEGNDWIQCRNQPRACPTRTPESLYLRVEGQGAKLLDRGIRATTISLSSSLSRPFPVQEGNMRGGTGKDDQQKAMRALVKWLAGSGKTVGCKEGKKEEVEGSARFWNDTHPQRHMAAMLLVRMAQTGGRTEENKSTATKEGQPRPGTTVEEDVALAVGTGVLNMYMAAHGLERQPHGATLSMLKVKAMWRLVQRLERGGESVSRAQVWRLAMRHAATREGEKSLDLFRIVHGSDHPLTLEAVRALKSLDAGAFGDICDMPA</sequence>
<keyword evidence="6" id="KW-0732">Signal</keyword>
<dbReference type="PROSITE" id="PS01360">
    <property type="entry name" value="ZF_MYND_1"/>
    <property type="match status" value="1"/>
</dbReference>